<evidence type="ECO:0000259" key="1">
    <source>
        <dbReference type="Pfam" id="PF10543"/>
    </source>
</evidence>
<comment type="caution">
    <text evidence="2">The sequence shown here is derived from an EMBL/GenBank/DDBJ whole genome shotgun (WGS) entry which is preliminary data.</text>
</comment>
<dbReference type="EMBL" id="ATBP01000297">
    <property type="protein sequence ID" value="ETR71252.1"/>
    <property type="molecule type" value="Genomic_DNA"/>
</dbReference>
<name>A0A1V1P8N6_9BACT</name>
<evidence type="ECO:0000313" key="2">
    <source>
        <dbReference type="EMBL" id="ETR71252.1"/>
    </source>
</evidence>
<proteinExistence type="predicted"/>
<protein>
    <submittedName>
        <fullName evidence="2">Bacteriophage protein</fullName>
    </submittedName>
</protein>
<gene>
    <name evidence="2" type="ORF">OMM_02630</name>
</gene>
<sequence length="277" mass="31996">MEASVTIMQANIININGNPIEQIVYKNQPVITLRMMDELHQRPLDTARKAFNRHKDHLIEKEDYFVVPYEQWSNFLTVQSMDVQKGGRKSSMNFLTQTGYLLLVKSFTDDLAWKIQRELVSVYFQTRQAKKEVDPLTEKLNQLEKLRKIQAMISPQEFNRLRLAALGEYADEIPVIIETKPLFQLLELVLHAQKVGRHFQGVDVILYDAPVIQFSTSALKNAFDALAKENALMQPYKTSASLISAIRGMLKHSNWSYEGEVKRTASSRIYRIVKYKS</sequence>
<organism evidence="2 3">
    <name type="scientific">Candidatus Magnetoglobus multicellularis str. Araruama</name>
    <dbReference type="NCBI Taxonomy" id="890399"/>
    <lineage>
        <taxon>Bacteria</taxon>
        <taxon>Pseudomonadati</taxon>
        <taxon>Thermodesulfobacteriota</taxon>
        <taxon>Desulfobacteria</taxon>
        <taxon>Desulfobacterales</taxon>
        <taxon>Desulfobacteraceae</taxon>
        <taxon>Candidatus Magnetoglobus</taxon>
    </lineage>
</organism>
<dbReference type="AlphaFoldDB" id="A0A1V1P8N6"/>
<accession>A0A1V1P8N6</accession>
<dbReference type="InterPro" id="IPR018873">
    <property type="entry name" value="KilA-N_DNA-bd_domain"/>
</dbReference>
<feature type="domain" description="KilA-N DNA-binding" evidence="1">
    <location>
        <begin position="23"/>
        <end position="106"/>
    </location>
</feature>
<dbReference type="Pfam" id="PF10543">
    <property type="entry name" value="ORF6N"/>
    <property type="match status" value="1"/>
</dbReference>
<dbReference type="Proteomes" id="UP000189670">
    <property type="component" value="Unassembled WGS sequence"/>
</dbReference>
<reference evidence="3" key="1">
    <citation type="submission" date="2012-11" db="EMBL/GenBank/DDBJ databases">
        <authorList>
            <person name="Lucero-Rivera Y.E."/>
            <person name="Tovar-Ramirez D."/>
        </authorList>
    </citation>
    <scope>NUCLEOTIDE SEQUENCE [LARGE SCALE GENOMIC DNA]</scope>
    <source>
        <strain evidence="3">Araruama</strain>
    </source>
</reference>
<evidence type="ECO:0000313" key="3">
    <source>
        <dbReference type="Proteomes" id="UP000189670"/>
    </source>
</evidence>